<dbReference type="KEGG" id="bha:BH3185"/>
<name>Q9K822_HALH5</name>
<dbReference type="AlphaFoldDB" id="Q9K822"/>
<keyword evidence="1" id="KW-1133">Transmembrane helix</keyword>
<accession>Q9K822</accession>
<sequence length="36" mass="3905">MSTKKIILIILFSLVALFSFFALIGIVSFFTGPTAP</sequence>
<dbReference type="PIR" id="A84048">
    <property type="entry name" value="A84048"/>
</dbReference>
<proteinExistence type="predicted"/>
<keyword evidence="1" id="KW-0812">Transmembrane</keyword>
<dbReference type="EMBL" id="BA000004">
    <property type="protein sequence ID" value="BAB06904.1"/>
    <property type="molecule type" value="Genomic_DNA"/>
</dbReference>
<organism evidence="2 3">
    <name type="scientific">Halalkalibacterium halodurans (strain ATCC BAA-125 / DSM 18197 / FERM 7344 / JCM 9153 / C-125)</name>
    <name type="common">Bacillus halodurans</name>
    <dbReference type="NCBI Taxonomy" id="272558"/>
    <lineage>
        <taxon>Bacteria</taxon>
        <taxon>Bacillati</taxon>
        <taxon>Bacillota</taxon>
        <taxon>Bacilli</taxon>
        <taxon>Bacillales</taxon>
        <taxon>Bacillaceae</taxon>
        <taxon>Halalkalibacterium (ex Joshi et al. 2022)</taxon>
    </lineage>
</organism>
<protein>
    <submittedName>
        <fullName evidence="2">BH3185 protein</fullName>
    </submittedName>
</protein>
<reference evidence="2 3" key="1">
    <citation type="journal article" date="2000" name="Nucleic Acids Res.">
        <title>Complete genome sequence of the alkaliphilic bacterium Bacillus halodurans and genomic sequence comparison with Bacillus subtilis.</title>
        <authorList>
            <person name="Takami H."/>
            <person name="Nakasone K."/>
            <person name="Takaki Y."/>
            <person name="Maeno G."/>
            <person name="Sasaki R."/>
            <person name="Masui N."/>
            <person name="Fuji F."/>
            <person name="Hirama C."/>
            <person name="Nakamura Y."/>
            <person name="Ogasawara N."/>
            <person name="Kuhara S."/>
            <person name="Horikoshi K."/>
        </authorList>
    </citation>
    <scope>NUCLEOTIDE SEQUENCE [LARGE SCALE GENOMIC DNA]</scope>
    <source>
        <strain evidence="3">ATCC BAA-125 / DSM 18197 / FERM 7344 / JCM 9153 / C-125</strain>
    </source>
</reference>
<dbReference type="HOGENOM" id="CLU_3354494_0_0_9"/>
<keyword evidence="1" id="KW-0472">Membrane</keyword>
<gene>
    <name evidence="2" type="ordered locus">BH3185</name>
</gene>
<evidence type="ECO:0000313" key="3">
    <source>
        <dbReference type="Proteomes" id="UP000001258"/>
    </source>
</evidence>
<evidence type="ECO:0000313" key="2">
    <source>
        <dbReference type="EMBL" id="BAB06904.1"/>
    </source>
</evidence>
<evidence type="ECO:0000256" key="1">
    <source>
        <dbReference type="SAM" id="Phobius"/>
    </source>
</evidence>
<keyword evidence="3" id="KW-1185">Reference proteome</keyword>
<dbReference type="Proteomes" id="UP000001258">
    <property type="component" value="Chromosome"/>
</dbReference>
<feature type="transmembrane region" description="Helical" evidence="1">
    <location>
        <begin position="7"/>
        <end position="30"/>
    </location>
</feature>